<dbReference type="SUPFAM" id="SSF46938">
    <property type="entry name" value="CRAL/TRIO N-terminal domain"/>
    <property type="match status" value="1"/>
</dbReference>
<proteinExistence type="predicted"/>
<dbReference type="SMART" id="SM01100">
    <property type="entry name" value="CRAL_TRIO_N"/>
    <property type="match status" value="1"/>
</dbReference>
<dbReference type="InterPro" id="IPR036865">
    <property type="entry name" value="CRAL-TRIO_dom_sf"/>
</dbReference>
<dbReference type="OrthoDB" id="75724at2759"/>
<dbReference type="EMBL" id="JAACXV010000067">
    <property type="protein sequence ID" value="KAF7284874.1"/>
    <property type="molecule type" value="Genomic_DNA"/>
</dbReference>
<evidence type="ECO:0000259" key="1">
    <source>
        <dbReference type="PROSITE" id="PS50191"/>
    </source>
</evidence>
<dbReference type="Proteomes" id="UP000625711">
    <property type="component" value="Unassembled WGS sequence"/>
</dbReference>
<dbReference type="InterPro" id="IPR011074">
    <property type="entry name" value="CRAL/TRIO_N_dom"/>
</dbReference>
<dbReference type="AlphaFoldDB" id="A0A834IPC2"/>
<reference evidence="2" key="1">
    <citation type="submission" date="2020-08" db="EMBL/GenBank/DDBJ databases">
        <title>Genome sequencing and assembly of the red palm weevil Rhynchophorus ferrugineus.</title>
        <authorList>
            <person name="Dias G.B."/>
            <person name="Bergman C.M."/>
            <person name="Manee M."/>
        </authorList>
    </citation>
    <scope>NUCLEOTIDE SEQUENCE</scope>
    <source>
        <strain evidence="2">AA-2017</strain>
        <tissue evidence="2">Whole larva</tissue>
    </source>
</reference>
<comment type="caution">
    <text evidence="2">The sequence shown here is derived from an EMBL/GenBank/DDBJ whole genome shotgun (WGS) entry which is preliminary data.</text>
</comment>
<dbReference type="InterPro" id="IPR001251">
    <property type="entry name" value="CRAL-TRIO_dom"/>
</dbReference>
<dbReference type="Gene3D" id="1.20.5.1200">
    <property type="entry name" value="Alpha-tocopherol transfer"/>
    <property type="match status" value="1"/>
</dbReference>
<gene>
    <name evidence="2" type="ORF">GWI33_021450</name>
</gene>
<dbReference type="CDD" id="cd00170">
    <property type="entry name" value="SEC14"/>
    <property type="match status" value="1"/>
</dbReference>
<protein>
    <recommendedName>
        <fullName evidence="1">CRAL-TRIO domain-containing protein</fullName>
    </recommendedName>
</protein>
<dbReference type="SUPFAM" id="SSF52087">
    <property type="entry name" value="CRAL/TRIO domain"/>
    <property type="match status" value="1"/>
</dbReference>
<accession>A0A834IPC2</accession>
<dbReference type="InterPro" id="IPR036273">
    <property type="entry name" value="CRAL/TRIO_N_dom_sf"/>
</dbReference>
<dbReference type="Pfam" id="PF03765">
    <property type="entry name" value="CRAL_TRIO_N"/>
    <property type="match status" value="1"/>
</dbReference>
<dbReference type="PANTHER" id="PTHR10174">
    <property type="entry name" value="ALPHA-TOCOPHEROL TRANSFER PROTEIN-RELATED"/>
    <property type="match status" value="1"/>
</dbReference>
<dbReference type="SMART" id="SM00516">
    <property type="entry name" value="SEC14"/>
    <property type="match status" value="1"/>
</dbReference>
<dbReference type="PANTHER" id="PTHR10174:SF130">
    <property type="entry name" value="ALPHA-TOCOPHEROL TRANSFER PROTEIN-LIKE"/>
    <property type="match status" value="1"/>
</dbReference>
<evidence type="ECO:0000313" key="3">
    <source>
        <dbReference type="Proteomes" id="UP000625711"/>
    </source>
</evidence>
<dbReference type="Gene3D" id="1.10.8.20">
    <property type="entry name" value="N-terminal domain of phosphatidylinositol transfer protein sec14p"/>
    <property type="match status" value="1"/>
</dbReference>
<feature type="domain" description="CRAL-TRIO" evidence="1">
    <location>
        <begin position="123"/>
        <end position="285"/>
    </location>
</feature>
<keyword evidence="3" id="KW-1185">Reference proteome</keyword>
<dbReference type="PROSITE" id="PS50191">
    <property type="entry name" value="CRAL_TRIO"/>
    <property type="match status" value="1"/>
</dbReference>
<dbReference type="Gene3D" id="3.40.525.10">
    <property type="entry name" value="CRAL-TRIO lipid binding domain"/>
    <property type="match status" value="1"/>
</dbReference>
<dbReference type="Pfam" id="PF00650">
    <property type="entry name" value="CRAL_TRIO"/>
    <property type="match status" value="1"/>
</dbReference>
<dbReference type="GO" id="GO:1902936">
    <property type="term" value="F:phosphatidylinositol bisphosphate binding"/>
    <property type="evidence" value="ECO:0007669"/>
    <property type="project" value="TreeGrafter"/>
</dbReference>
<sequence length="318" mass="37214">MHVFISRIKVRNGLVIFQIWANTIRCTQSLTNSESSVSLDTEWRLRAEKELNETEENYQVEMQTLRGLVLNDPNLKVPNTDEFLLRFLRARKCNSKKAFQMLQRYYLMKLKCPELFACPLPSECSKTIELQAQNMLTHRDQWGRRVYIIRVDNFDSSKVSIDDIFRTNILALEHVVREPETQIAGLVVILDMAGLSLQHAKFFTPYYAKRMVELVQETFPLRFKGFHVINEPFYFDAIMTVLKPFLKDKIKKRIYLHGSDIHALHGFVSVEVLPNEYGGNGGSFDNRAWYMELLAHEEYFKNLQNYGYNTDVAQAEKH</sequence>
<dbReference type="PRINTS" id="PR00180">
    <property type="entry name" value="CRETINALDHBP"/>
</dbReference>
<dbReference type="GO" id="GO:0016020">
    <property type="term" value="C:membrane"/>
    <property type="evidence" value="ECO:0007669"/>
    <property type="project" value="TreeGrafter"/>
</dbReference>
<name>A0A834IPC2_RHYFE</name>
<organism evidence="2 3">
    <name type="scientific">Rhynchophorus ferrugineus</name>
    <name type="common">Red palm weevil</name>
    <name type="synonym">Curculio ferrugineus</name>
    <dbReference type="NCBI Taxonomy" id="354439"/>
    <lineage>
        <taxon>Eukaryota</taxon>
        <taxon>Metazoa</taxon>
        <taxon>Ecdysozoa</taxon>
        <taxon>Arthropoda</taxon>
        <taxon>Hexapoda</taxon>
        <taxon>Insecta</taxon>
        <taxon>Pterygota</taxon>
        <taxon>Neoptera</taxon>
        <taxon>Endopterygota</taxon>
        <taxon>Coleoptera</taxon>
        <taxon>Polyphaga</taxon>
        <taxon>Cucujiformia</taxon>
        <taxon>Curculionidae</taxon>
        <taxon>Dryophthorinae</taxon>
        <taxon>Rhynchophorus</taxon>
    </lineage>
</organism>
<evidence type="ECO:0000313" key="2">
    <source>
        <dbReference type="EMBL" id="KAF7284874.1"/>
    </source>
</evidence>